<evidence type="ECO:0000313" key="3">
    <source>
        <dbReference type="Proteomes" id="UP000799291"/>
    </source>
</evidence>
<evidence type="ECO:0000259" key="1">
    <source>
        <dbReference type="Pfam" id="PF06985"/>
    </source>
</evidence>
<accession>A0A6G1JBT6</accession>
<keyword evidence="3" id="KW-1185">Reference proteome</keyword>
<dbReference type="EMBL" id="MU005574">
    <property type="protein sequence ID" value="KAF2687996.1"/>
    <property type="molecule type" value="Genomic_DNA"/>
</dbReference>
<feature type="domain" description="Heterokaryon incompatibility" evidence="1">
    <location>
        <begin position="214"/>
        <end position="369"/>
    </location>
</feature>
<dbReference type="PANTHER" id="PTHR33112:SF16">
    <property type="entry name" value="HETEROKARYON INCOMPATIBILITY DOMAIN-CONTAINING PROTEIN"/>
    <property type="match status" value="1"/>
</dbReference>
<organism evidence="2 3">
    <name type="scientific">Lentithecium fluviatile CBS 122367</name>
    <dbReference type="NCBI Taxonomy" id="1168545"/>
    <lineage>
        <taxon>Eukaryota</taxon>
        <taxon>Fungi</taxon>
        <taxon>Dikarya</taxon>
        <taxon>Ascomycota</taxon>
        <taxon>Pezizomycotina</taxon>
        <taxon>Dothideomycetes</taxon>
        <taxon>Pleosporomycetidae</taxon>
        <taxon>Pleosporales</taxon>
        <taxon>Massarineae</taxon>
        <taxon>Lentitheciaceae</taxon>
        <taxon>Lentithecium</taxon>
    </lineage>
</organism>
<gene>
    <name evidence="2" type="ORF">K458DRAFT_360885</name>
</gene>
<name>A0A6G1JBT6_9PLEO</name>
<reference evidence="2" key="1">
    <citation type="journal article" date="2020" name="Stud. Mycol.">
        <title>101 Dothideomycetes genomes: a test case for predicting lifestyles and emergence of pathogens.</title>
        <authorList>
            <person name="Haridas S."/>
            <person name="Albert R."/>
            <person name="Binder M."/>
            <person name="Bloem J."/>
            <person name="Labutti K."/>
            <person name="Salamov A."/>
            <person name="Andreopoulos B."/>
            <person name="Baker S."/>
            <person name="Barry K."/>
            <person name="Bills G."/>
            <person name="Bluhm B."/>
            <person name="Cannon C."/>
            <person name="Castanera R."/>
            <person name="Culley D."/>
            <person name="Daum C."/>
            <person name="Ezra D."/>
            <person name="Gonzalez J."/>
            <person name="Henrissat B."/>
            <person name="Kuo A."/>
            <person name="Liang C."/>
            <person name="Lipzen A."/>
            <person name="Lutzoni F."/>
            <person name="Magnuson J."/>
            <person name="Mondo S."/>
            <person name="Nolan M."/>
            <person name="Ohm R."/>
            <person name="Pangilinan J."/>
            <person name="Park H.-J."/>
            <person name="Ramirez L."/>
            <person name="Alfaro M."/>
            <person name="Sun H."/>
            <person name="Tritt A."/>
            <person name="Yoshinaga Y."/>
            <person name="Zwiers L.-H."/>
            <person name="Turgeon B."/>
            <person name="Goodwin S."/>
            <person name="Spatafora J."/>
            <person name="Crous P."/>
            <person name="Grigoriev I."/>
        </authorList>
    </citation>
    <scope>NUCLEOTIDE SEQUENCE</scope>
    <source>
        <strain evidence="2">CBS 122367</strain>
    </source>
</reference>
<protein>
    <submittedName>
        <fullName evidence="2">HET-domain-containing protein</fullName>
    </submittedName>
</protein>
<dbReference type="AlphaFoldDB" id="A0A6G1JBT6"/>
<dbReference type="PANTHER" id="PTHR33112">
    <property type="entry name" value="DOMAIN PROTEIN, PUTATIVE-RELATED"/>
    <property type="match status" value="1"/>
</dbReference>
<dbReference type="InterPro" id="IPR010730">
    <property type="entry name" value="HET"/>
</dbReference>
<evidence type="ECO:0000313" key="2">
    <source>
        <dbReference type="EMBL" id="KAF2687996.1"/>
    </source>
</evidence>
<dbReference type="OrthoDB" id="5125733at2759"/>
<dbReference type="Proteomes" id="UP000799291">
    <property type="component" value="Unassembled WGS sequence"/>
</dbReference>
<dbReference type="Pfam" id="PF06985">
    <property type="entry name" value="HET"/>
    <property type="match status" value="1"/>
</dbReference>
<proteinExistence type="predicted"/>
<sequence length="655" mass="74921">MPLCAICKTIPFRKILTGDLSLPKKTIKESSAAEYYTRSHDSIPELIAGGKSCELCKALARTITTGFWYANMKRDADMEMPVWLCYPVAHRSPAIWIYIGKYEPETRVFGQDLAIYVTLDNPMADTITAHRYVQESPTQGTPLKQIDSWLHECNEEHPDCLHVVQEQMQLPTRVLDVDSLPRRESMSNTKNWHDLFAEGKCKLVEHHAQEKGQYVALSYCWGTSLAYKTVKGNREYHRQGIDFARLPKSLQDAIFITRYLNLRYIWIDCLCIVQDDRVDWEREASNMANIYSKSYLTIAAARASHSAEGFLGSRKIKEMDMITFQDEEGPFRLYFYAQEINFTPGSIETISSEPLHNEPLSKRVWTLQERLLPVRTLHFAADQMQWECANKSQTEEGGGFGVVDEDFRLQHIISGLRSTSLAEAERLHWYRLIKAYTSRNLTYLSDKLPALSGVLAAIQRETNDICYAGIWGNHFLEGLLWRLEDPNLDSYVMVPKTPKRPDFWRAPSWSFAAVEGVILKEFGEFKPNYCATLEECSVTPVGSNPFGELKAGFARLRGPLTVIEEVERHEESISRNCLLRLRDQARVKAKVFFDFEIYENAPVLMITPYAGLALKHMDPGGDQFARVGIVQIWKDPDSRPLSISQLPEPTTIVLF</sequence>